<dbReference type="InterPro" id="IPR042257">
    <property type="entry name" value="DGOK_C"/>
</dbReference>
<dbReference type="Proteomes" id="UP000235746">
    <property type="component" value="Unassembled WGS sequence"/>
</dbReference>
<proteinExistence type="predicted"/>
<dbReference type="Gene3D" id="3.30.420.300">
    <property type="entry name" value="2-keto-3-deoxy-galactonokinase, substrate binding domain"/>
    <property type="match status" value="1"/>
</dbReference>
<name>A0A2N7INA6_9VIBR</name>
<dbReference type="GO" id="GO:0008671">
    <property type="term" value="F:2-dehydro-3-deoxygalactonokinase activity"/>
    <property type="evidence" value="ECO:0007669"/>
    <property type="project" value="InterPro"/>
</dbReference>
<comment type="caution">
    <text evidence="1">The sequence shown here is derived from an EMBL/GenBank/DDBJ whole genome shotgun (WGS) entry which is preliminary data.</text>
</comment>
<dbReference type="Pfam" id="PF05035">
    <property type="entry name" value="DGOK"/>
    <property type="match status" value="1"/>
</dbReference>
<dbReference type="InterPro" id="IPR007729">
    <property type="entry name" value="DGOK"/>
</dbReference>
<dbReference type="AlphaFoldDB" id="A0A2N7INA6"/>
<dbReference type="GO" id="GO:0034194">
    <property type="term" value="P:D-galactonate catabolic process"/>
    <property type="evidence" value="ECO:0007669"/>
    <property type="project" value="InterPro"/>
</dbReference>
<organism evidence="1 2">
    <name type="scientific">Vibrio lentus</name>
    <dbReference type="NCBI Taxonomy" id="136468"/>
    <lineage>
        <taxon>Bacteria</taxon>
        <taxon>Pseudomonadati</taxon>
        <taxon>Pseudomonadota</taxon>
        <taxon>Gammaproteobacteria</taxon>
        <taxon>Vibrionales</taxon>
        <taxon>Vibrionaceae</taxon>
        <taxon>Vibrio</taxon>
    </lineage>
</organism>
<accession>A0A2N7INA6</accession>
<gene>
    <name evidence="1" type="ORF">BCT74_00260</name>
</gene>
<dbReference type="EMBL" id="MCYL01000001">
    <property type="protein sequence ID" value="PML59869.1"/>
    <property type="molecule type" value="Genomic_DNA"/>
</dbReference>
<dbReference type="Gene3D" id="3.30.420.310">
    <property type="entry name" value="2-keto-3-deoxy-galactonokinase, C-terminal domain"/>
    <property type="match status" value="1"/>
</dbReference>
<evidence type="ECO:0000313" key="1">
    <source>
        <dbReference type="EMBL" id="PML59869.1"/>
    </source>
</evidence>
<dbReference type="InterPro" id="IPR042258">
    <property type="entry name" value="DGOK_N"/>
</dbReference>
<protein>
    <recommendedName>
        <fullName evidence="3">2-dehydro-3-deoxygalactonokinase</fullName>
    </recommendedName>
</protein>
<dbReference type="CDD" id="cd24012">
    <property type="entry name" value="ASKHA_NBD_KDGal-kinase"/>
    <property type="match status" value="1"/>
</dbReference>
<dbReference type="RefSeq" id="WP_102578390.1">
    <property type="nucleotide sequence ID" value="NZ_MCYL01000001.1"/>
</dbReference>
<evidence type="ECO:0000313" key="2">
    <source>
        <dbReference type="Proteomes" id="UP000235746"/>
    </source>
</evidence>
<sequence>MNQKNKISWLILDWGTTNFRAFAMDEQGQVVDKTERKMGLLQVEDGAFATELESLLSEWLGEYQHFPIYMAGMVGSAQGWVNVPYVSTPTNVQSLAQNTHQFNLPWGATATIIPGISHCDEHGHYDVMRGEEVQLFGLLELAGKPTLEAAFPGTHSKHANIEAGKLVSFSTYMTGELFSALSTHTILGRGLPEQISSTTAFVKGVKESSNPSITNQLFKARTHRLFGNLEESEVLDYLSGLLIGNEVRELHQESIYLVGGKALSERYDQACRQLNKTTEYVNGDDTFIAGMLKIKEAMNNDK</sequence>
<reference evidence="2" key="1">
    <citation type="submission" date="2016-07" db="EMBL/GenBank/DDBJ databases">
        <title>Nontailed viruses are major unrecognized killers of bacteria in the ocean.</title>
        <authorList>
            <person name="Kauffman K."/>
            <person name="Hussain F."/>
            <person name="Yang J."/>
            <person name="Arevalo P."/>
            <person name="Brown J."/>
            <person name="Cutler M."/>
            <person name="Kelly L."/>
            <person name="Polz M.F."/>
        </authorList>
    </citation>
    <scope>NUCLEOTIDE SEQUENCE [LARGE SCALE GENOMIC DNA]</scope>
    <source>
        <strain evidence="2">10N.261.51.B8</strain>
    </source>
</reference>
<evidence type="ECO:0008006" key="3">
    <source>
        <dbReference type="Google" id="ProtNLM"/>
    </source>
</evidence>